<evidence type="ECO:0000313" key="12">
    <source>
        <dbReference type="Proteomes" id="UP000289738"/>
    </source>
</evidence>
<evidence type="ECO:0000256" key="4">
    <source>
        <dbReference type="ARBA" id="ARBA00022771"/>
    </source>
</evidence>
<evidence type="ECO:0000313" key="11">
    <source>
        <dbReference type="EMBL" id="RYR05432.1"/>
    </source>
</evidence>
<keyword evidence="3 8" id="KW-0479">Metal-binding</keyword>
<dbReference type="GO" id="GO:0006363">
    <property type="term" value="P:termination of RNA polymerase I transcription"/>
    <property type="evidence" value="ECO:0007669"/>
    <property type="project" value="TreeGrafter"/>
</dbReference>
<dbReference type="STRING" id="3818.A0A444YU36"/>
<comment type="subcellular location">
    <subcellularLocation>
        <location evidence="1">Nucleus</location>
        <location evidence="1">Nucleolus</location>
    </subcellularLocation>
</comment>
<feature type="binding site" evidence="8">
    <location>
        <position position="33"/>
    </location>
    <ligand>
        <name>Zn(2+)</name>
        <dbReference type="ChEBI" id="CHEBI:29105"/>
        <label>1</label>
    </ligand>
</feature>
<comment type="function">
    <text evidence="7">DNA-dependent RNA polymerase catalyzes the transcription of DNA into RNA using the four ribonucleoside triphosphates as substrates.</text>
</comment>
<evidence type="ECO:0000256" key="7">
    <source>
        <dbReference type="PIRNR" id="PIRNR005586"/>
    </source>
</evidence>
<keyword evidence="6 7" id="KW-0539">Nucleus</keyword>
<dbReference type="EMBL" id="SDMP01000016">
    <property type="protein sequence ID" value="RYR05432.1"/>
    <property type="molecule type" value="Genomic_DNA"/>
</dbReference>
<organism evidence="11 12">
    <name type="scientific">Arachis hypogaea</name>
    <name type="common">Peanut</name>
    <dbReference type="NCBI Taxonomy" id="3818"/>
    <lineage>
        <taxon>Eukaryota</taxon>
        <taxon>Viridiplantae</taxon>
        <taxon>Streptophyta</taxon>
        <taxon>Embryophyta</taxon>
        <taxon>Tracheophyta</taxon>
        <taxon>Spermatophyta</taxon>
        <taxon>Magnoliopsida</taxon>
        <taxon>eudicotyledons</taxon>
        <taxon>Gunneridae</taxon>
        <taxon>Pentapetalae</taxon>
        <taxon>rosids</taxon>
        <taxon>fabids</taxon>
        <taxon>Fabales</taxon>
        <taxon>Fabaceae</taxon>
        <taxon>Papilionoideae</taxon>
        <taxon>50 kb inversion clade</taxon>
        <taxon>dalbergioids sensu lato</taxon>
        <taxon>Dalbergieae</taxon>
        <taxon>Pterocarpus clade</taxon>
        <taxon>Arachis</taxon>
    </lineage>
</organism>
<dbReference type="OrthoDB" id="10056816at2759"/>
<feature type="binding site" evidence="8">
    <location>
        <position position="13"/>
    </location>
    <ligand>
        <name>Zn(2+)</name>
        <dbReference type="ChEBI" id="CHEBI:29105"/>
        <label>1</label>
    </ligand>
</feature>
<dbReference type="GO" id="GO:0008270">
    <property type="term" value="F:zinc ion binding"/>
    <property type="evidence" value="ECO:0007669"/>
    <property type="project" value="UniProtKB-KW"/>
</dbReference>
<dbReference type="GO" id="GO:0003676">
    <property type="term" value="F:nucleic acid binding"/>
    <property type="evidence" value="ECO:0007669"/>
    <property type="project" value="InterPro"/>
</dbReference>
<dbReference type="SMART" id="SM00440">
    <property type="entry name" value="ZnF_C2C2"/>
    <property type="match status" value="1"/>
</dbReference>
<dbReference type="InterPro" id="IPR001222">
    <property type="entry name" value="Znf_TFIIS"/>
</dbReference>
<dbReference type="GO" id="GO:0003899">
    <property type="term" value="F:DNA-directed RNA polymerase activity"/>
    <property type="evidence" value="ECO:0007669"/>
    <property type="project" value="InterPro"/>
</dbReference>
<name>A0A444YU36_ARAHY</name>
<comment type="similarity">
    <text evidence="7">Belongs to the archaeal rpoM/eukaryotic RPA12/RPB9/RPC11 RNA polymerase family.</text>
</comment>
<keyword evidence="4 9" id="KW-0863">Zinc-finger</keyword>
<dbReference type="InterPro" id="IPR012164">
    <property type="entry name" value="Rpa12/Rpb9/Rpc10/TFS"/>
</dbReference>
<dbReference type="SUPFAM" id="SSF57783">
    <property type="entry name" value="Zinc beta-ribbon"/>
    <property type="match status" value="1"/>
</dbReference>
<dbReference type="Gene3D" id="2.20.25.10">
    <property type="match status" value="1"/>
</dbReference>
<dbReference type="FunFam" id="2.20.25.10:FF:000050">
    <property type="entry name" value="DNA-directed RNA polymerase subunit"/>
    <property type="match status" value="1"/>
</dbReference>
<dbReference type="AlphaFoldDB" id="A0A444YU36"/>
<keyword evidence="12" id="KW-1185">Reference proteome</keyword>
<feature type="zinc finger region" description="C4-type" evidence="9">
    <location>
        <begin position="13"/>
        <end position="36"/>
    </location>
</feature>
<dbReference type="Pfam" id="PF01096">
    <property type="entry name" value="Zn_ribbon_TFIIS"/>
    <property type="match status" value="1"/>
</dbReference>
<dbReference type="PROSITE" id="PS51133">
    <property type="entry name" value="ZF_TFIIS_2"/>
    <property type="match status" value="1"/>
</dbReference>
<dbReference type="PANTHER" id="PTHR11239">
    <property type="entry name" value="DNA-DIRECTED RNA POLYMERASE"/>
    <property type="match status" value="1"/>
</dbReference>
<evidence type="ECO:0000259" key="10">
    <source>
        <dbReference type="PROSITE" id="PS51133"/>
    </source>
</evidence>
<accession>A0A444YU36</accession>
<feature type="binding site" evidence="8">
    <location>
        <position position="36"/>
    </location>
    <ligand>
        <name>Zn(2+)</name>
        <dbReference type="ChEBI" id="CHEBI:29105"/>
        <label>1</label>
    </ligand>
</feature>
<evidence type="ECO:0000256" key="8">
    <source>
        <dbReference type="PIRSR" id="PIRSR005586-1"/>
    </source>
</evidence>
<dbReference type="PANTHER" id="PTHR11239:SF14">
    <property type="entry name" value="DNA-DIRECTED RNA POLYMERASE I SUBUNIT RPA12"/>
    <property type="match status" value="1"/>
</dbReference>
<feature type="binding site" evidence="8">
    <location>
        <position position="113"/>
    </location>
    <ligand>
        <name>Zn(2+)</name>
        <dbReference type="ChEBI" id="CHEBI:29105"/>
        <label>2</label>
    </ligand>
</feature>
<dbReference type="PIRSF" id="PIRSF005586">
    <property type="entry name" value="RNApol_RpoM"/>
    <property type="match status" value="1"/>
</dbReference>
<dbReference type="Proteomes" id="UP000289738">
    <property type="component" value="Chromosome B06"/>
</dbReference>
<evidence type="ECO:0000256" key="3">
    <source>
        <dbReference type="ARBA" id="ARBA00022723"/>
    </source>
</evidence>
<evidence type="ECO:0000256" key="5">
    <source>
        <dbReference type="ARBA" id="ARBA00022833"/>
    </source>
</evidence>
<feature type="domain" description="TFIIS-type" evidence="10">
    <location>
        <begin position="78"/>
        <end position="118"/>
    </location>
</feature>
<keyword evidence="2 7" id="KW-0240">DNA-directed RNA polymerase</keyword>
<feature type="binding site" evidence="8">
    <location>
        <position position="85"/>
    </location>
    <ligand>
        <name>Zn(2+)</name>
        <dbReference type="ChEBI" id="CHEBI:29105"/>
        <label>2</label>
    </ligand>
</feature>
<reference evidence="11 12" key="1">
    <citation type="submission" date="2019-01" db="EMBL/GenBank/DDBJ databases">
        <title>Sequencing of cultivated peanut Arachis hypogaea provides insights into genome evolution and oil improvement.</title>
        <authorList>
            <person name="Chen X."/>
        </authorList>
    </citation>
    <scope>NUCLEOTIDE SEQUENCE [LARGE SCALE GENOMIC DNA]</scope>
    <source>
        <strain evidence="12">cv. Fuhuasheng</strain>
        <tissue evidence="11">Leaves</tissue>
    </source>
</reference>
<feature type="binding site" evidence="8">
    <location>
        <position position="110"/>
    </location>
    <ligand>
        <name>Zn(2+)</name>
        <dbReference type="ChEBI" id="CHEBI:29105"/>
        <label>2</label>
    </ligand>
</feature>
<dbReference type="PROSITE" id="PS00466">
    <property type="entry name" value="ZF_TFIIS_1"/>
    <property type="match status" value="1"/>
</dbReference>
<feature type="binding site" evidence="8">
    <location>
        <position position="16"/>
    </location>
    <ligand>
        <name>Zn(2+)</name>
        <dbReference type="ChEBI" id="CHEBI:29105"/>
        <label>1</label>
    </ligand>
</feature>
<sequence>MGSYSRGRDFLFCQLCGTMLTIPLRASDKYAQCPLCKAKRNLKHIRGKEISYKISAEDIRRELGINIIDEQKVQLSKVNKKCDKCGHGEATFYTRQMRSADEGQTTFYTCIGCGFQFQEN</sequence>
<proteinExistence type="inferred from homology"/>
<comment type="caution">
    <text evidence="11">The sequence shown here is derived from an EMBL/GenBank/DDBJ whole genome shotgun (WGS) entry which is preliminary data.</text>
</comment>
<dbReference type="CDD" id="cd10507">
    <property type="entry name" value="Zn-ribbon_RPA12"/>
    <property type="match status" value="1"/>
</dbReference>
<dbReference type="InterPro" id="IPR034004">
    <property type="entry name" value="Zn_ribbon_RPA12_C"/>
</dbReference>
<protein>
    <recommendedName>
        <fullName evidence="7">DNA-directed RNA polymerase subunit</fullName>
    </recommendedName>
</protein>
<evidence type="ECO:0000256" key="1">
    <source>
        <dbReference type="ARBA" id="ARBA00004604"/>
    </source>
</evidence>
<feature type="binding site" evidence="8">
    <location>
        <position position="82"/>
    </location>
    <ligand>
        <name>Zn(2+)</name>
        <dbReference type="ChEBI" id="CHEBI:29105"/>
        <label>2</label>
    </ligand>
</feature>
<keyword evidence="5 8" id="KW-0862">Zinc</keyword>
<gene>
    <name evidence="11" type="ORF">Ahy_B06g085299</name>
</gene>
<evidence type="ECO:0000256" key="9">
    <source>
        <dbReference type="PIRSR" id="PIRSR005586-2"/>
    </source>
</evidence>
<evidence type="ECO:0000256" key="2">
    <source>
        <dbReference type="ARBA" id="ARBA00022478"/>
    </source>
</evidence>
<dbReference type="GO" id="GO:0005736">
    <property type="term" value="C:RNA polymerase I complex"/>
    <property type="evidence" value="ECO:0007669"/>
    <property type="project" value="TreeGrafter"/>
</dbReference>
<evidence type="ECO:0000256" key="6">
    <source>
        <dbReference type="ARBA" id="ARBA00023242"/>
    </source>
</evidence>
<keyword evidence="7" id="KW-0804">Transcription</keyword>